<dbReference type="InterPro" id="IPR002346">
    <property type="entry name" value="Mopterin_DH_FAD-bd"/>
</dbReference>
<gene>
    <name evidence="2" type="ORF">SAMN00120144_1301</name>
</gene>
<dbReference type="STRING" id="645990.SAMN00120144_1301"/>
<dbReference type="PANTHER" id="PTHR42659">
    <property type="entry name" value="XANTHINE DEHYDROGENASE SUBUNIT C-RELATED"/>
    <property type="match status" value="1"/>
</dbReference>
<dbReference type="Gene3D" id="3.30.390.50">
    <property type="entry name" value="CO dehydrogenase flavoprotein, C-terminal domain"/>
    <property type="match status" value="1"/>
</dbReference>
<dbReference type="OrthoDB" id="9814706at2"/>
<dbReference type="GO" id="GO:0071949">
    <property type="term" value="F:FAD binding"/>
    <property type="evidence" value="ECO:0007669"/>
    <property type="project" value="InterPro"/>
</dbReference>
<dbReference type="PROSITE" id="PS51387">
    <property type="entry name" value="FAD_PCMH"/>
    <property type="match status" value="1"/>
</dbReference>
<reference evidence="2 3" key="1">
    <citation type="submission" date="2017-04" db="EMBL/GenBank/DDBJ databases">
        <authorList>
            <person name="Afonso C.L."/>
            <person name="Miller P.J."/>
            <person name="Scott M.A."/>
            <person name="Spackman E."/>
            <person name="Goraichik I."/>
            <person name="Dimitrov K.M."/>
            <person name="Suarez D.L."/>
            <person name="Swayne D.E."/>
        </authorList>
    </citation>
    <scope>NUCLEOTIDE SEQUENCE [LARGE SCALE GENOMIC DNA]</scope>
    <source>
        <strain evidence="2 3">DSM 11622</strain>
    </source>
</reference>
<dbReference type="InterPro" id="IPR036683">
    <property type="entry name" value="CO_DH_flav_C_dom_sf"/>
</dbReference>
<dbReference type="AlphaFoldDB" id="A0A1W1W4J9"/>
<dbReference type="InterPro" id="IPR016166">
    <property type="entry name" value="FAD-bd_PCMH"/>
</dbReference>
<name>A0A1W1W4J9_9BACT</name>
<dbReference type="Pfam" id="PF00941">
    <property type="entry name" value="FAD_binding_5"/>
    <property type="match status" value="1"/>
</dbReference>
<dbReference type="PANTHER" id="PTHR42659:SF9">
    <property type="entry name" value="XANTHINE DEHYDROGENASE FAD-BINDING SUBUNIT XDHB-RELATED"/>
    <property type="match status" value="1"/>
</dbReference>
<dbReference type="InterPro" id="IPR051312">
    <property type="entry name" value="Diverse_Substr_Oxidored"/>
</dbReference>
<organism evidence="2 3">
    <name type="scientific">Hymenobacter roseosalivarius DSM 11622</name>
    <dbReference type="NCBI Taxonomy" id="645990"/>
    <lineage>
        <taxon>Bacteria</taxon>
        <taxon>Pseudomonadati</taxon>
        <taxon>Bacteroidota</taxon>
        <taxon>Cytophagia</taxon>
        <taxon>Cytophagales</taxon>
        <taxon>Hymenobacteraceae</taxon>
        <taxon>Hymenobacter</taxon>
    </lineage>
</organism>
<dbReference type="Gene3D" id="3.30.465.10">
    <property type="match status" value="2"/>
</dbReference>
<dbReference type="EMBL" id="FWWW01000104">
    <property type="protein sequence ID" value="SMC00547.1"/>
    <property type="molecule type" value="Genomic_DNA"/>
</dbReference>
<dbReference type="InterPro" id="IPR005107">
    <property type="entry name" value="CO_DH_flav_C"/>
</dbReference>
<dbReference type="InterPro" id="IPR036318">
    <property type="entry name" value="FAD-bd_PCMH-like_sf"/>
</dbReference>
<sequence>MNAFQWTDATSVKQATGQQTTPVADAMLVNAKPESATIFKAGGVDVLDLMKEHVLAPGRIVGIGNLPKLNAIRADGKEGTHLGALVTIAQLEHDGGLQKSYRALTEAASHAATPQVRNAATLGGNIMQRPHCWYFRNENFKCLKKGGTVCFANQAGAENKYHAIMGNQTCSAVHGSSISTALVAFGAQLELTGPQGVRRVPLEQFFVTPEKDVQRENSIQPNELITDVLLPAPAAGTGSWYIKFGERESYDWALADVAVVLEQRDGRCTKASIVLGAAAPVPLRATAAEAALLGKPITEETARAAGQAATAGATPLEQNAYKVPIFAAIVKRAILKAREA</sequence>
<dbReference type="RefSeq" id="WP_084447900.1">
    <property type="nucleotide sequence ID" value="NZ_FWWW01000104.1"/>
</dbReference>
<evidence type="ECO:0000313" key="3">
    <source>
        <dbReference type="Proteomes" id="UP000192266"/>
    </source>
</evidence>
<proteinExistence type="predicted"/>
<dbReference type="InterPro" id="IPR016169">
    <property type="entry name" value="FAD-bd_PCMH_sub2"/>
</dbReference>
<evidence type="ECO:0000313" key="2">
    <source>
        <dbReference type="EMBL" id="SMC00547.1"/>
    </source>
</evidence>
<evidence type="ECO:0000259" key="1">
    <source>
        <dbReference type="PROSITE" id="PS51387"/>
    </source>
</evidence>
<protein>
    <submittedName>
        <fullName evidence="2">Molybdopterin dehydrogenase FAD-binding</fullName>
    </submittedName>
</protein>
<dbReference type="SMART" id="SM01092">
    <property type="entry name" value="CO_deh_flav_C"/>
    <property type="match status" value="1"/>
</dbReference>
<dbReference type="GO" id="GO:0016491">
    <property type="term" value="F:oxidoreductase activity"/>
    <property type="evidence" value="ECO:0007669"/>
    <property type="project" value="InterPro"/>
</dbReference>
<feature type="domain" description="FAD-binding PCMH-type" evidence="1">
    <location>
        <begin position="1"/>
        <end position="235"/>
    </location>
</feature>
<dbReference type="Proteomes" id="UP000192266">
    <property type="component" value="Unassembled WGS sequence"/>
</dbReference>
<dbReference type="SUPFAM" id="SSF55447">
    <property type="entry name" value="CO dehydrogenase flavoprotein C-terminal domain-like"/>
    <property type="match status" value="1"/>
</dbReference>
<accession>A0A1W1W4J9</accession>
<dbReference type="SUPFAM" id="SSF56176">
    <property type="entry name" value="FAD-binding/transporter-associated domain-like"/>
    <property type="match status" value="1"/>
</dbReference>
<dbReference type="Pfam" id="PF03450">
    <property type="entry name" value="CO_deh_flav_C"/>
    <property type="match status" value="1"/>
</dbReference>
<keyword evidence="3" id="KW-1185">Reference proteome</keyword>